<sequence>MWPPGWAVAVFLVAGVITVIGAVRLAGLGDALSDRTGWDEAIFGAVFFGLVTPLSGIVTTGSAPRRARRRPAGSPCPSPGRSLVAAHRAGAAVLAAEDGLDVKELGYRHDRSSASPTACV</sequence>
<keyword evidence="4" id="KW-1185">Reference proteome</keyword>
<proteinExistence type="predicted"/>
<evidence type="ECO:0000256" key="2">
    <source>
        <dbReference type="SAM" id="Phobius"/>
    </source>
</evidence>
<dbReference type="EMBL" id="JAFFZE010000012">
    <property type="protein sequence ID" value="MCT2584562.1"/>
    <property type="molecule type" value="Genomic_DNA"/>
</dbReference>
<name>A0ABT2J9M1_9PSEU</name>
<feature type="transmembrane region" description="Helical" evidence="2">
    <location>
        <begin position="41"/>
        <end position="60"/>
    </location>
</feature>
<dbReference type="Proteomes" id="UP001156441">
    <property type="component" value="Unassembled WGS sequence"/>
</dbReference>
<evidence type="ECO:0000256" key="1">
    <source>
        <dbReference type="SAM" id="MobiDB-lite"/>
    </source>
</evidence>
<dbReference type="RefSeq" id="WP_260192063.1">
    <property type="nucleotide sequence ID" value="NZ_JAFFZE010000012.1"/>
</dbReference>
<keyword evidence="2" id="KW-0812">Transmembrane</keyword>
<protein>
    <submittedName>
        <fullName evidence="3">Uncharacterized protein</fullName>
    </submittedName>
</protein>
<keyword evidence="2" id="KW-0472">Membrane</keyword>
<feature type="compositionally biased region" description="Low complexity" evidence="1">
    <location>
        <begin position="72"/>
        <end position="82"/>
    </location>
</feature>
<reference evidence="3 4" key="1">
    <citation type="submission" date="2021-02" db="EMBL/GenBank/DDBJ databases">
        <title>Actinophytocola xerophila sp. nov., isolated from soil of cotton cropping field.</title>
        <authorList>
            <person name="Huang R."/>
            <person name="Chen X."/>
            <person name="Ge X."/>
            <person name="Liu W."/>
        </authorList>
    </citation>
    <scope>NUCLEOTIDE SEQUENCE [LARGE SCALE GENOMIC DNA]</scope>
    <source>
        <strain evidence="3 4">S1-96</strain>
    </source>
</reference>
<evidence type="ECO:0000313" key="3">
    <source>
        <dbReference type="EMBL" id="MCT2584562.1"/>
    </source>
</evidence>
<evidence type="ECO:0000313" key="4">
    <source>
        <dbReference type="Proteomes" id="UP001156441"/>
    </source>
</evidence>
<accession>A0ABT2J9M1</accession>
<keyword evidence="2" id="KW-1133">Transmembrane helix</keyword>
<organism evidence="3 4">
    <name type="scientific">Actinophytocola gossypii</name>
    <dbReference type="NCBI Taxonomy" id="2812003"/>
    <lineage>
        <taxon>Bacteria</taxon>
        <taxon>Bacillati</taxon>
        <taxon>Actinomycetota</taxon>
        <taxon>Actinomycetes</taxon>
        <taxon>Pseudonocardiales</taxon>
        <taxon>Pseudonocardiaceae</taxon>
    </lineage>
</organism>
<comment type="caution">
    <text evidence="3">The sequence shown here is derived from an EMBL/GenBank/DDBJ whole genome shotgun (WGS) entry which is preliminary data.</text>
</comment>
<gene>
    <name evidence="3" type="ORF">JT362_15665</name>
</gene>
<feature type="region of interest" description="Disordered" evidence="1">
    <location>
        <begin position="62"/>
        <end position="82"/>
    </location>
</feature>